<evidence type="ECO:0000313" key="1">
    <source>
        <dbReference type="EMBL" id="KAB2597559.1"/>
    </source>
</evidence>
<keyword evidence="2" id="KW-1185">Reference proteome</keyword>
<comment type="caution">
    <text evidence="1">The sequence shown here is derived from an EMBL/GenBank/DDBJ whole genome shotgun (WGS) entry which is preliminary data.</text>
</comment>
<dbReference type="AlphaFoldDB" id="A0A5N5F3A9"/>
<organism evidence="1 2">
    <name type="scientific">Pyrus ussuriensis x Pyrus communis</name>
    <dbReference type="NCBI Taxonomy" id="2448454"/>
    <lineage>
        <taxon>Eukaryota</taxon>
        <taxon>Viridiplantae</taxon>
        <taxon>Streptophyta</taxon>
        <taxon>Embryophyta</taxon>
        <taxon>Tracheophyta</taxon>
        <taxon>Spermatophyta</taxon>
        <taxon>Magnoliopsida</taxon>
        <taxon>eudicotyledons</taxon>
        <taxon>Gunneridae</taxon>
        <taxon>Pentapetalae</taxon>
        <taxon>rosids</taxon>
        <taxon>fabids</taxon>
        <taxon>Rosales</taxon>
        <taxon>Rosaceae</taxon>
        <taxon>Amygdaloideae</taxon>
        <taxon>Maleae</taxon>
        <taxon>Pyrus</taxon>
    </lineage>
</organism>
<protein>
    <submittedName>
        <fullName evidence="1">TMV resistance protein N-like</fullName>
    </submittedName>
</protein>
<gene>
    <name evidence="1" type="ORF">D8674_000479</name>
</gene>
<evidence type="ECO:0000313" key="2">
    <source>
        <dbReference type="Proteomes" id="UP000327157"/>
    </source>
</evidence>
<reference evidence="1 2" key="1">
    <citation type="submission" date="2019-09" db="EMBL/GenBank/DDBJ databases">
        <authorList>
            <person name="Ou C."/>
        </authorList>
    </citation>
    <scope>NUCLEOTIDE SEQUENCE [LARGE SCALE GENOMIC DNA]</scope>
    <source>
        <strain evidence="1">S2</strain>
        <tissue evidence="1">Leaf</tissue>
    </source>
</reference>
<reference evidence="1 2" key="3">
    <citation type="submission" date="2019-11" db="EMBL/GenBank/DDBJ databases">
        <title>A de novo genome assembly of a pear dwarfing rootstock.</title>
        <authorList>
            <person name="Wang F."/>
            <person name="Wang J."/>
            <person name="Li S."/>
            <person name="Zhang Y."/>
            <person name="Fang M."/>
            <person name="Ma L."/>
            <person name="Zhao Y."/>
            <person name="Jiang S."/>
        </authorList>
    </citation>
    <scope>NUCLEOTIDE SEQUENCE [LARGE SCALE GENOMIC DNA]</scope>
    <source>
        <strain evidence="1">S2</strain>
        <tissue evidence="1">Leaf</tissue>
    </source>
</reference>
<sequence length="261" mass="29463">MSGKMKMLRMLLCFKKLWLKLRDKVLEKVGMSLSCLGSRRTRQSLQWCLRLPTKKLTVVSREDLLGAKICQKAKDLQDFILEALKANVGEPAFQVGQGSFFTLSSSPPLVVAPTSQFDPNTGEILHFVEDDSNPAWADLPLPWWARQIFQGISWPLVTGIPIPRLKKKTKVAATTSFSVHMPPTPSAASLPELVKKFGQIEIKLQSLSPLFESHSLQKALRIFKDWMKKDFTASFSLKVLLDVEKAYIKIFKAQLLSKAQY</sequence>
<accession>A0A5N5F3A9</accession>
<reference evidence="2" key="2">
    <citation type="submission" date="2019-10" db="EMBL/GenBank/DDBJ databases">
        <title>A de novo genome assembly of a pear dwarfing rootstock.</title>
        <authorList>
            <person name="Wang F."/>
            <person name="Wang J."/>
            <person name="Li S."/>
            <person name="Zhang Y."/>
            <person name="Fang M."/>
            <person name="Ma L."/>
            <person name="Zhao Y."/>
            <person name="Jiang S."/>
        </authorList>
    </citation>
    <scope>NUCLEOTIDE SEQUENCE [LARGE SCALE GENOMIC DNA]</scope>
</reference>
<dbReference type="Proteomes" id="UP000327157">
    <property type="component" value="Chromosome 1"/>
</dbReference>
<proteinExistence type="predicted"/>
<dbReference type="EMBL" id="SMOL01000768">
    <property type="protein sequence ID" value="KAB2597559.1"/>
    <property type="molecule type" value="Genomic_DNA"/>
</dbReference>
<name>A0A5N5F3A9_9ROSA</name>